<feature type="domain" description="Reverse transcriptase" evidence="2">
    <location>
        <begin position="117"/>
        <end position="211"/>
    </location>
</feature>
<dbReference type="InterPro" id="IPR000477">
    <property type="entry name" value="RT_dom"/>
</dbReference>
<proteinExistence type="predicted"/>
<evidence type="ECO:0000256" key="1">
    <source>
        <dbReference type="SAM" id="Coils"/>
    </source>
</evidence>
<evidence type="ECO:0000313" key="4">
    <source>
        <dbReference type="Proteomes" id="UP001174136"/>
    </source>
</evidence>
<protein>
    <submittedName>
        <fullName evidence="3">RNA-directed DNA polymerase from mobile element jockey</fullName>
    </submittedName>
</protein>
<gene>
    <name evidence="3" type="primary">pol_172</name>
    <name evidence="3" type="ORF">N1851_006784</name>
</gene>
<dbReference type="PANTHER" id="PTHR47510">
    <property type="entry name" value="REVERSE TRANSCRIPTASE DOMAIN-CONTAINING PROTEIN"/>
    <property type="match status" value="1"/>
</dbReference>
<evidence type="ECO:0000313" key="3">
    <source>
        <dbReference type="EMBL" id="KAK0151838.1"/>
    </source>
</evidence>
<keyword evidence="1" id="KW-0175">Coiled coil</keyword>
<organism evidence="3 4">
    <name type="scientific">Merluccius polli</name>
    <name type="common">Benguela hake</name>
    <name type="synonym">Merluccius cadenati</name>
    <dbReference type="NCBI Taxonomy" id="89951"/>
    <lineage>
        <taxon>Eukaryota</taxon>
        <taxon>Metazoa</taxon>
        <taxon>Chordata</taxon>
        <taxon>Craniata</taxon>
        <taxon>Vertebrata</taxon>
        <taxon>Euteleostomi</taxon>
        <taxon>Actinopterygii</taxon>
        <taxon>Neopterygii</taxon>
        <taxon>Teleostei</taxon>
        <taxon>Neoteleostei</taxon>
        <taxon>Acanthomorphata</taxon>
        <taxon>Zeiogadaria</taxon>
        <taxon>Gadariae</taxon>
        <taxon>Gadiformes</taxon>
        <taxon>Gadoidei</taxon>
        <taxon>Merlucciidae</taxon>
        <taxon>Merluccius</taxon>
    </lineage>
</organism>
<dbReference type="EMBL" id="JAOPHQ010001159">
    <property type="protein sequence ID" value="KAK0151838.1"/>
    <property type="molecule type" value="Genomic_DNA"/>
</dbReference>
<keyword evidence="4" id="KW-1185">Reference proteome</keyword>
<feature type="coiled-coil region" evidence="1">
    <location>
        <begin position="38"/>
        <end position="69"/>
    </location>
</feature>
<name>A0AA47N3Q0_MERPO</name>
<keyword evidence="3" id="KW-0808">Transferase</keyword>
<keyword evidence="3" id="KW-0695">RNA-directed DNA polymerase</keyword>
<evidence type="ECO:0000259" key="2">
    <source>
        <dbReference type="Pfam" id="PF00078"/>
    </source>
</evidence>
<dbReference type="GO" id="GO:0003964">
    <property type="term" value="F:RNA-directed DNA polymerase activity"/>
    <property type="evidence" value="ECO:0007669"/>
    <property type="project" value="UniProtKB-KW"/>
</dbReference>
<dbReference type="AlphaFoldDB" id="A0AA47N3Q0"/>
<dbReference type="Pfam" id="PF00078">
    <property type="entry name" value="RVT_1"/>
    <property type="match status" value="1"/>
</dbReference>
<sequence>MVTETKTVKVFPNQKPWFDSKLKTLLRSRDAAFKTGDLQAYKEAQHNLRRGINEAKRRYKQQIEEHTRKAAGPDGVTGRILRDCADQLTEVFTTIFNLLFQKSAVPTCLKSATIIPVPKKSTVNCLNNYRPVALTPIITKCFERLILPYIKSAIPADHDKHQFAYRANRSTEDAVITALHTALTHLDNNNTYVRMLFVDFSSAFNTVIPHKLV</sequence>
<dbReference type="InterPro" id="IPR043502">
    <property type="entry name" value="DNA/RNA_pol_sf"/>
</dbReference>
<dbReference type="PANTHER" id="PTHR47510:SF3">
    <property type="entry name" value="ENDO_EXONUCLEASE_PHOSPHATASE DOMAIN-CONTAINING PROTEIN"/>
    <property type="match status" value="1"/>
</dbReference>
<comment type="caution">
    <text evidence="3">The sequence shown here is derived from an EMBL/GenBank/DDBJ whole genome shotgun (WGS) entry which is preliminary data.</text>
</comment>
<keyword evidence="3" id="KW-0548">Nucleotidyltransferase</keyword>
<dbReference type="SUPFAM" id="SSF56672">
    <property type="entry name" value="DNA/RNA polymerases"/>
    <property type="match status" value="1"/>
</dbReference>
<dbReference type="Proteomes" id="UP001174136">
    <property type="component" value="Unassembled WGS sequence"/>
</dbReference>
<reference evidence="3" key="1">
    <citation type="journal article" date="2023" name="Front. Mar. Sci.">
        <title>A new Merluccius polli reference genome to investigate the effects of global change in West African waters.</title>
        <authorList>
            <person name="Mateo J.L."/>
            <person name="Blanco-Fernandez C."/>
            <person name="Garcia-Vazquez E."/>
            <person name="Machado-Schiaffino G."/>
        </authorList>
    </citation>
    <scope>NUCLEOTIDE SEQUENCE</scope>
    <source>
        <strain evidence="3">C29</strain>
        <tissue evidence="3">Fin</tissue>
    </source>
</reference>
<accession>A0AA47N3Q0</accession>